<keyword evidence="3" id="KW-1185">Reference proteome</keyword>
<dbReference type="RefSeq" id="XP_025514947.1">
    <property type="nucleotide sequence ID" value="XM_025663538.1"/>
</dbReference>
<sequence>MPTPLDRALNSKNLFLGFAGMVTAAAAWAIWGGDMFPAEADPTGGTGSNSSVVIRKTGLQMKCGHGFELGAFCPAKAHRVTSYSSALKQICVYREDLRPSDEIAVALFREFFAWRVVGYFLGFPSIFLLRLKMCNRVVGS</sequence>
<gene>
    <name evidence="2" type="ORF">BO85DRAFT_488515</name>
</gene>
<dbReference type="EMBL" id="KZ825063">
    <property type="protein sequence ID" value="RAH57025.1"/>
    <property type="molecule type" value="Genomic_DNA"/>
</dbReference>
<feature type="transmembrane region" description="Helical" evidence="1">
    <location>
        <begin position="112"/>
        <end position="131"/>
    </location>
</feature>
<dbReference type="Proteomes" id="UP000249526">
    <property type="component" value="Unassembled WGS sequence"/>
</dbReference>
<keyword evidence="1" id="KW-0472">Membrane</keyword>
<feature type="transmembrane region" description="Helical" evidence="1">
    <location>
        <begin position="12"/>
        <end position="31"/>
    </location>
</feature>
<name>A0A8G1R586_9EURO</name>
<evidence type="ECO:0000256" key="1">
    <source>
        <dbReference type="SAM" id="Phobius"/>
    </source>
</evidence>
<evidence type="ECO:0000313" key="2">
    <source>
        <dbReference type="EMBL" id="RAH57025.1"/>
    </source>
</evidence>
<evidence type="ECO:0000313" key="3">
    <source>
        <dbReference type="Proteomes" id="UP000249526"/>
    </source>
</evidence>
<proteinExistence type="predicted"/>
<protein>
    <submittedName>
        <fullName evidence="2">Uncharacterized protein</fullName>
    </submittedName>
</protein>
<reference evidence="2 3" key="1">
    <citation type="submission" date="2018-02" db="EMBL/GenBank/DDBJ databases">
        <title>The genomes of Aspergillus section Nigri reveals drivers in fungal speciation.</title>
        <authorList>
            <consortium name="DOE Joint Genome Institute"/>
            <person name="Vesth T.C."/>
            <person name="Nybo J."/>
            <person name="Theobald S."/>
            <person name="Brandl J."/>
            <person name="Frisvad J.C."/>
            <person name="Nielsen K.F."/>
            <person name="Lyhne E.K."/>
            <person name="Kogle M.E."/>
            <person name="Kuo A."/>
            <person name="Riley R."/>
            <person name="Clum A."/>
            <person name="Nolan M."/>
            <person name="Lipzen A."/>
            <person name="Salamov A."/>
            <person name="Henrissat B."/>
            <person name="Wiebenga A."/>
            <person name="De vries R.P."/>
            <person name="Grigoriev I.V."/>
            <person name="Mortensen U.H."/>
            <person name="Andersen M.R."/>
            <person name="Baker S.E."/>
        </authorList>
    </citation>
    <scope>NUCLEOTIDE SEQUENCE [LARGE SCALE GENOMIC DNA]</scope>
    <source>
        <strain evidence="2 3">CBS 112811</strain>
    </source>
</reference>
<keyword evidence="1" id="KW-1133">Transmembrane helix</keyword>
<dbReference type="GeneID" id="37166940"/>
<accession>A0A8G1R586</accession>
<dbReference type="AlphaFoldDB" id="A0A8G1R586"/>
<organism evidence="2 3">
    <name type="scientific">Aspergillus piperis CBS 112811</name>
    <dbReference type="NCBI Taxonomy" id="1448313"/>
    <lineage>
        <taxon>Eukaryota</taxon>
        <taxon>Fungi</taxon>
        <taxon>Dikarya</taxon>
        <taxon>Ascomycota</taxon>
        <taxon>Pezizomycotina</taxon>
        <taxon>Eurotiomycetes</taxon>
        <taxon>Eurotiomycetidae</taxon>
        <taxon>Eurotiales</taxon>
        <taxon>Aspergillaceae</taxon>
        <taxon>Aspergillus</taxon>
        <taxon>Aspergillus subgen. Circumdati</taxon>
    </lineage>
</organism>
<keyword evidence="1" id="KW-0812">Transmembrane</keyword>